<evidence type="ECO:0000313" key="8">
    <source>
        <dbReference type="Proteomes" id="UP000199344"/>
    </source>
</evidence>
<dbReference type="STRING" id="591205.SAMN05421538_103114"/>
<evidence type="ECO:0000259" key="6">
    <source>
        <dbReference type="Pfam" id="PF25371"/>
    </source>
</evidence>
<dbReference type="Gene3D" id="3.40.50.150">
    <property type="entry name" value="Vaccinia Virus protein VP39"/>
    <property type="match status" value="1"/>
</dbReference>
<dbReference type="Proteomes" id="UP000199344">
    <property type="component" value="Unassembled WGS sequence"/>
</dbReference>
<dbReference type="CDD" id="cd02440">
    <property type="entry name" value="AdoMet_MTases"/>
    <property type="match status" value="1"/>
</dbReference>
<keyword evidence="3" id="KW-0808">Transferase</keyword>
<sequence>MYALLRSFLGKFVKTGHLTVIDHSGARHDYGDGTGPRLVVRLHSKAAERAIATNPALKFGEAYMEGEIDLLEGTVYDLIMLGYANAGRALMPAAWMQAFERMRIVTRRFQQINTRLRARGNVQRHYDLSARLYRMFLDPDMQYSCAYYPGPDLPLDEAQLLKKRHIAAKLMIEDGMELLDIGCGWGGLGLYLARVAGARVDGVTLSDEQLAVARRRVVREDLAGQVDFRIQDYREIDRDFDRIVSVGMFEHVGINHFDAYFRKCAAMLRPGGVMLLHTIGRANPPGATNPFLRRYIFPGGYIPAMSEILQSVERSGLIVTDTEVLRLHYAETLKAWRAAFMARRDEAKALYDEAFCRMWEFYLAGSEAAFREGGMVVFQIQLAHRVDSVPVTRDYIPAAEERLARCEAQRGIPAPAWPEDWPADWSGRITAAARSDLDRAASARRNATSRRPG</sequence>
<evidence type="ECO:0000313" key="7">
    <source>
        <dbReference type="EMBL" id="SDD95754.1"/>
    </source>
</evidence>
<dbReference type="RefSeq" id="WP_090522153.1">
    <property type="nucleotide sequence ID" value="NZ_FNAH01000003.1"/>
</dbReference>
<evidence type="ECO:0000256" key="2">
    <source>
        <dbReference type="ARBA" id="ARBA00022603"/>
    </source>
</evidence>
<keyword evidence="4" id="KW-0949">S-adenosyl-L-methionine</keyword>
<dbReference type="PIRSF" id="PIRSF003085">
    <property type="entry name" value="CMAS"/>
    <property type="match status" value="1"/>
</dbReference>
<dbReference type="SUPFAM" id="SSF53335">
    <property type="entry name" value="S-adenosyl-L-methionine-dependent methyltransferases"/>
    <property type="match status" value="1"/>
</dbReference>
<dbReference type="OrthoDB" id="9782855at2"/>
<reference evidence="7 8" key="1">
    <citation type="submission" date="2016-10" db="EMBL/GenBank/DDBJ databases">
        <authorList>
            <person name="de Groot N.N."/>
        </authorList>
    </citation>
    <scope>NUCLEOTIDE SEQUENCE [LARGE SCALE GENOMIC DNA]</scope>
    <source>
        <strain evidence="7 8">DSM 22220</strain>
    </source>
</reference>
<dbReference type="GO" id="GO:0008610">
    <property type="term" value="P:lipid biosynthetic process"/>
    <property type="evidence" value="ECO:0007669"/>
    <property type="project" value="InterPro"/>
</dbReference>
<dbReference type="PANTHER" id="PTHR43667:SF1">
    <property type="entry name" value="CYCLOPROPANE-FATTY-ACYL-PHOSPHOLIPID SYNTHASE"/>
    <property type="match status" value="1"/>
</dbReference>
<dbReference type="Pfam" id="PF25371">
    <property type="entry name" value="DUF7884"/>
    <property type="match status" value="1"/>
</dbReference>
<evidence type="ECO:0000256" key="1">
    <source>
        <dbReference type="ARBA" id="ARBA00010815"/>
    </source>
</evidence>
<keyword evidence="5" id="KW-0443">Lipid metabolism</keyword>
<dbReference type="EMBL" id="FNAH01000003">
    <property type="protein sequence ID" value="SDD95754.1"/>
    <property type="molecule type" value="Genomic_DNA"/>
</dbReference>
<feature type="domain" description="DUF7884" evidence="6">
    <location>
        <begin position="24"/>
        <end position="89"/>
    </location>
</feature>
<organism evidence="7 8">
    <name type="scientific">Paracoccus isoporae</name>
    <dbReference type="NCBI Taxonomy" id="591205"/>
    <lineage>
        <taxon>Bacteria</taxon>
        <taxon>Pseudomonadati</taxon>
        <taxon>Pseudomonadota</taxon>
        <taxon>Alphaproteobacteria</taxon>
        <taxon>Rhodobacterales</taxon>
        <taxon>Paracoccaceae</taxon>
        <taxon>Paracoccus</taxon>
    </lineage>
</organism>
<evidence type="ECO:0000256" key="5">
    <source>
        <dbReference type="ARBA" id="ARBA00023098"/>
    </source>
</evidence>
<dbReference type="InterPro" id="IPR050723">
    <property type="entry name" value="CFA/CMAS"/>
</dbReference>
<proteinExistence type="inferred from homology"/>
<protein>
    <submittedName>
        <fullName evidence="7">Cyclopropane-fatty-acyl-phospholipid synthase</fullName>
    </submittedName>
</protein>
<dbReference type="Pfam" id="PF02353">
    <property type="entry name" value="CMAS"/>
    <property type="match status" value="1"/>
</dbReference>
<accession>A0A1G6YZ32</accession>
<dbReference type="InterPro" id="IPR003333">
    <property type="entry name" value="CMAS"/>
</dbReference>
<dbReference type="AlphaFoldDB" id="A0A1G6YZ32"/>
<keyword evidence="2" id="KW-0489">Methyltransferase</keyword>
<gene>
    <name evidence="7" type="ORF">SAMN05421538_103114</name>
</gene>
<dbReference type="PANTHER" id="PTHR43667">
    <property type="entry name" value="CYCLOPROPANE-FATTY-ACYL-PHOSPHOLIPID SYNTHASE"/>
    <property type="match status" value="1"/>
</dbReference>
<dbReference type="GO" id="GO:0032259">
    <property type="term" value="P:methylation"/>
    <property type="evidence" value="ECO:0007669"/>
    <property type="project" value="UniProtKB-KW"/>
</dbReference>
<evidence type="ECO:0000256" key="3">
    <source>
        <dbReference type="ARBA" id="ARBA00022679"/>
    </source>
</evidence>
<evidence type="ECO:0000256" key="4">
    <source>
        <dbReference type="ARBA" id="ARBA00022691"/>
    </source>
</evidence>
<dbReference type="InterPro" id="IPR029063">
    <property type="entry name" value="SAM-dependent_MTases_sf"/>
</dbReference>
<comment type="similarity">
    <text evidence="1">Belongs to the CFA/CMAS family.</text>
</comment>
<dbReference type="InterPro" id="IPR057206">
    <property type="entry name" value="DUF7884"/>
</dbReference>
<dbReference type="GO" id="GO:0008168">
    <property type="term" value="F:methyltransferase activity"/>
    <property type="evidence" value="ECO:0007669"/>
    <property type="project" value="UniProtKB-KW"/>
</dbReference>
<name>A0A1G6YZ32_9RHOB</name>
<keyword evidence="8" id="KW-1185">Reference proteome</keyword>